<evidence type="ECO:0000256" key="3">
    <source>
        <dbReference type="ARBA" id="ARBA00023002"/>
    </source>
</evidence>
<dbReference type="RefSeq" id="WP_014209940.1">
    <property type="nucleotide sequence ID" value="NC_016604.1"/>
</dbReference>
<dbReference type="EMBL" id="CP003169">
    <property type="protein sequence ID" value="AEV72125.1"/>
    <property type="molecule type" value="Genomic_DNA"/>
</dbReference>
<dbReference type="OrthoDB" id="2450120at2"/>
<evidence type="ECO:0000259" key="4">
    <source>
        <dbReference type="Pfam" id="PF00441"/>
    </source>
</evidence>
<evidence type="ECO:0000256" key="2">
    <source>
        <dbReference type="ARBA" id="ARBA00022827"/>
    </source>
</evidence>
<dbReference type="GO" id="GO:0005737">
    <property type="term" value="C:cytoplasm"/>
    <property type="evidence" value="ECO:0007669"/>
    <property type="project" value="TreeGrafter"/>
</dbReference>
<dbReference type="SUPFAM" id="SSF47203">
    <property type="entry name" value="Acyl-CoA dehydrogenase C-terminal domain-like"/>
    <property type="match status" value="1"/>
</dbReference>
<protein>
    <submittedName>
        <fullName evidence="5">Acyl-CoA dehydrogenase</fullName>
    </submittedName>
</protein>
<dbReference type="Pfam" id="PF00441">
    <property type="entry name" value="Acyl-CoA_dh_1"/>
    <property type="match status" value="1"/>
</dbReference>
<evidence type="ECO:0000313" key="6">
    <source>
        <dbReference type="Proteomes" id="UP000005442"/>
    </source>
</evidence>
<dbReference type="GO" id="GO:0003995">
    <property type="term" value="F:acyl-CoA dehydrogenase activity"/>
    <property type="evidence" value="ECO:0007669"/>
    <property type="project" value="TreeGrafter"/>
</dbReference>
<dbReference type="InterPro" id="IPR036250">
    <property type="entry name" value="AcylCo_DH-like_C"/>
</dbReference>
<dbReference type="PATRIC" id="fig|710685.3.peg.1515"/>
<dbReference type="Gene3D" id="1.20.140.10">
    <property type="entry name" value="Butyryl-CoA Dehydrogenase, subunit A, domain 3"/>
    <property type="match status" value="1"/>
</dbReference>
<keyword evidence="1" id="KW-0285">Flavoprotein</keyword>
<keyword evidence="6" id="KW-1185">Reference proteome</keyword>
<dbReference type="HOGENOM" id="CLU_018204_5_0_11"/>
<dbReference type="PANTHER" id="PTHR48083">
    <property type="entry name" value="MEDIUM-CHAIN SPECIFIC ACYL-COA DEHYDROGENASE, MITOCHONDRIAL-RELATED"/>
    <property type="match status" value="1"/>
</dbReference>
<reference evidence="5 6" key="1">
    <citation type="submission" date="2011-12" db="EMBL/GenBank/DDBJ databases">
        <title>Complete sequence of Mycobacterium rhodesiae NBB3.</title>
        <authorList>
            <consortium name="US DOE Joint Genome Institute"/>
            <person name="Lucas S."/>
            <person name="Han J."/>
            <person name="Lapidus A."/>
            <person name="Cheng J.-F."/>
            <person name="Goodwin L."/>
            <person name="Pitluck S."/>
            <person name="Peters L."/>
            <person name="Mikhailova N."/>
            <person name="Gu W."/>
            <person name="Detter J.C."/>
            <person name="Han C."/>
            <person name="Tapia R."/>
            <person name="Land M."/>
            <person name="Hauser L."/>
            <person name="Kyrpides N."/>
            <person name="Ivanova N."/>
            <person name="Pagani I."/>
            <person name="Mattes T."/>
            <person name="Holmes A."/>
            <person name="Rutledge P."/>
            <person name="Paulsen I."/>
            <person name="Coleman N."/>
            <person name="Woyke T."/>
        </authorList>
    </citation>
    <scope>NUCLEOTIDE SEQUENCE [LARGE SCALE GENOMIC DNA]</scope>
    <source>
        <strain evidence="5 6">NBB3</strain>
    </source>
</reference>
<name>G8RHX5_MYCRN</name>
<dbReference type="KEGG" id="mrh:MycrhN_1509"/>
<dbReference type="InterPro" id="IPR009075">
    <property type="entry name" value="AcylCo_DH/oxidase_C"/>
</dbReference>
<dbReference type="InterPro" id="IPR050741">
    <property type="entry name" value="Acyl-CoA_dehydrogenase"/>
</dbReference>
<sequence length="339" mass="36004">MNELEQLVADIGERSLEARQGRTAYPDAFDEQLWKTLEETGLSRLTSSEDAGPEEAAAVLAGLARHAAAVPIAETDLLAMWLAAKAGVGVPESGPLTVALADAELRDGNLIGTAHDVPWPHSAAVMLAAKTADALHVGLLTDAPTTETVNLAGEPRGTFTFEVEASTTQTLDAEVADELNRRGAWARCVQIIGALDAARDLTVAHTSERVQFGRPLAKFQAVQHSLAEMAGEIERARAATDLAVVAAADFGFESAATDYAVTTAKVATGRAVGSVTTIAHQLHGAIGATVEHRLWLFTMRARTWIDDFGTTTHHARRLGRIVLAADDPWQVVVSSPEPR</sequence>
<organism evidence="5 6">
    <name type="scientific">Mycolicibacterium rhodesiae (strain NBB3)</name>
    <name type="common">Mycobacterium rhodesiae</name>
    <dbReference type="NCBI Taxonomy" id="710685"/>
    <lineage>
        <taxon>Bacteria</taxon>
        <taxon>Bacillati</taxon>
        <taxon>Actinomycetota</taxon>
        <taxon>Actinomycetes</taxon>
        <taxon>Mycobacteriales</taxon>
        <taxon>Mycobacteriaceae</taxon>
        <taxon>Mycolicibacterium</taxon>
    </lineage>
</organism>
<keyword evidence="2" id="KW-0274">FAD</keyword>
<dbReference type="AlphaFoldDB" id="G8RHX5"/>
<proteinExistence type="predicted"/>
<dbReference type="eggNOG" id="COG1960">
    <property type="taxonomic scope" value="Bacteria"/>
</dbReference>
<dbReference type="STRING" id="710685.MycrhN_1509"/>
<feature type="domain" description="Acyl-CoA dehydrogenase/oxidase C-terminal" evidence="4">
    <location>
        <begin position="183"/>
        <end position="303"/>
    </location>
</feature>
<gene>
    <name evidence="5" type="ordered locus">MycrhN_1509</name>
</gene>
<keyword evidence="3" id="KW-0560">Oxidoreductase</keyword>
<evidence type="ECO:0000313" key="5">
    <source>
        <dbReference type="EMBL" id="AEV72125.1"/>
    </source>
</evidence>
<dbReference type="Proteomes" id="UP000005442">
    <property type="component" value="Chromosome"/>
</dbReference>
<accession>G8RHX5</accession>
<evidence type="ECO:0000256" key="1">
    <source>
        <dbReference type="ARBA" id="ARBA00022630"/>
    </source>
</evidence>
<dbReference type="GO" id="GO:0033539">
    <property type="term" value="P:fatty acid beta-oxidation using acyl-CoA dehydrogenase"/>
    <property type="evidence" value="ECO:0007669"/>
    <property type="project" value="TreeGrafter"/>
</dbReference>